<dbReference type="GO" id="GO:0051607">
    <property type="term" value="P:defense response to virus"/>
    <property type="evidence" value="ECO:0007669"/>
    <property type="project" value="UniProtKB-KW"/>
</dbReference>
<dbReference type="InterPro" id="IPR005510">
    <property type="entry name" value="Csm4"/>
</dbReference>
<evidence type="ECO:0000313" key="5">
    <source>
        <dbReference type="EMBL" id="SEQ47756.1"/>
    </source>
</evidence>
<evidence type="ECO:0000256" key="2">
    <source>
        <dbReference type="ARBA" id="ARBA00016109"/>
    </source>
</evidence>
<accession>A0A1H9GCE6</accession>
<evidence type="ECO:0000256" key="3">
    <source>
        <dbReference type="ARBA" id="ARBA00022884"/>
    </source>
</evidence>
<name>A0A1H9GCE6_9GAMM</name>
<proteinExistence type="inferred from homology"/>
<organism evidence="5 6">
    <name type="scientific">Ectothiorhodospira magna</name>
    <dbReference type="NCBI Taxonomy" id="867345"/>
    <lineage>
        <taxon>Bacteria</taxon>
        <taxon>Pseudomonadati</taxon>
        <taxon>Pseudomonadota</taxon>
        <taxon>Gammaproteobacteria</taxon>
        <taxon>Chromatiales</taxon>
        <taxon>Ectothiorhodospiraceae</taxon>
        <taxon>Ectothiorhodospira</taxon>
    </lineage>
</organism>
<dbReference type="Proteomes" id="UP000199496">
    <property type="component" value="Unassembled WGS sequence"/>
</dbReference>
<dbReference type="RefSeq" id="WP_090209346.1">
    <property type="nucleotide sequence ID" value="NZ_FOFO01000035.1"/>
</dbReference>
<sequence length="322" mass="34534">MEMLRIVIEPRSAFGGPIRGDTLFGQLCWAARNRWGELRLQALLEGYTDGDGRPFAVCSDAFPSGFLPRPALPLYRYAPVGDADRKALKKRRWIPIDALSQPMEKWLALSVDDTAVATQASATSLAVNRPQPHNSINRCSGTTGPGAFAPYTQVQHWYSPGIRLDVYLVLNTQCLTADEAILLLRDIGLTGYGRDASIGLGKFEVLTVEAASFTAPSQPNACFTLAPCAPQGLGIPTDRAFYEVFTRFGRHGGQAVFAPGGPFKTPVLLAAAGGVFGPDTMPVHTVIGQGLGGQGRISKALPDTVQQGYAPYAAVRVNWEAS</sequence>
<dbReference type="STRING" id="867345.SAMN05421693_1359"/>
<comment type="similarity">
    <text evidence="1">Belongs to the CRISPR-associated Csm4 family.</text>
</comment>
<dbReference type="GO" id="GO:0003723">
    <property type="term" value="F:RNA binding"/>
    <property type="evidence" value="ECO:0007669"/>
    <property type="project" value="UniProtKB-KW"/>
</dbReference>
<keyword evidence="4" id="KW-0051">Antiviral defense</keyword>
<gene>
    <name evidence="5" type="ORF">SAMN05421693_1359</name>
</gene>
<dbReference type="AlphaFoldDB" id="A0A1H9GCE6"/>
<evidence type="ECO:0000256" key="1">
    <source>
        <dbReference type="ARBA" id="ARBA00005772"/>
    </source>
</evidence>
<reference evidence="5 6" key="1">
    <citation type="submission" date="2016-10" db="EMBL/GenBank/DDBJ databases">
        <authorList>
            <person name="de Groot N.N."/>
        </authorList>
    </citation>
    <scope>NUCLEOTIDE SEQUENCE [LARGE SCALE GENOMIC DNA]</scope>
    <source>
        <strain evidence="5 6">B7-7</strain>
    </source>
</reference>
<dbReference type="EMBL" id="FOFO01000035">
    <property type="protein sequence ID" value="SEQ47756.1"/>
    <property type="molecule type" value="Genomic_DNA"/>
</dbReference>
<evidence type="ECO:0000313" key="6">
    <source>
        <dbReference type="Proteomes" id="UP000199496"/>
    </source>
</evidence>
<keyword evidence="6" id="KW-1185">Reference proteome</keyword>
<dbReference type="NCBIfam" id="TIGR01903">
    <property type="entry name" value="cas5_csm4"/>
    <property type="match status" value="1"/>
</dbReference>
<protein>
    <recommendedName>
        <fullName evidence="2">CRISPR system Cms protein Csm4</fullName>
    </recommendedName>
</protein>
<dbReference type="OrthoDB" id="9790529at2"/>
<keyword evidence="3" id="KW-0694">RNA-binding</keyword>
<evidence type="ECO:0000256" key="4">
    <source>
        <dbReference type="ARBA" id="ARBA00023118"/>
    </source>
</evidence>